<dbReference type="NCBIfam" id="TIGR00195">
    <property type="entry name" value="exoDNase_III"/>
    <property type="match status" value="1"/>
</dbReference>
<dbReference type="PROSITE" id="PS51435">
    <property type="entry name" value="AP_NUCLEASE_F1_4"/>
    <property type="match status" value="1"/>
</dbReference>
<dbReference type="Pfam" id="PF03372">
    <property type="entry name" value="Exo_endo_phos"/>
    <property type="match status" value="1"/>
</dbReference>
<evidence type="ECO:0000256" key="5">
    <source>
        <dbReference type="PIRSR" id="PIRSR604808-1"/>
    </source>
</evidence>
<evidence type="ECO:0000256" key="3">
    <source>
        <dbReference type="ARBA" id="ARBA00022801"/>
    </source>
</evidence>
<evidence type="ECO:0000256" key="4">
    <source>
        <dbReference type="ARBA" id="ARBA00022842"/>
    </source>
</evidence>
<gene>
    <name evidence="9" type="ORF">A9D14_13455</name>
</gene>
<dbReference type="NCBIfam" id="TIGR00633">
    <property type="entry name" value="xth"/>
    <property type="match status" value="1"/>
</dbReference>
<dbReference type="KEGG" id="cman:A9D14_13455"/>
<feature type="binding site" evidence="6">
    <location>
        <position position="267"/>
    </location>
    <ligand>
        <name>Mg(2+)</name>
        <dbReference type="ChEBI" id="CHEBI:18420"/>
        <label>1</label>
    </ligand>
</feature>
<organism evidence="9 10">
    <name type="scientific">Croceicoccus marinus</name>
    <dbReference type="NCBI Taxonomy" id="450378"/>
    <lineage>
        <taxon>Bacteria</taxon>
        <taxon>Pseudomonadati</taxon>
        <taxon>Pseudomonadota</taxon>
        <taxon>Alphaproteobacteria</taxon>
        <taxon>Sphingomonadales</taxon>
        <taxon>Erythrobacteraceae</taxon>
        <taxon>Croceicoccus</taxon>
    </lineage>
</organism>
<sequence length="277" mass="31299">MPRRVAAAVPASPSDPRRQMKIASFNINGVKARLPRLLEWLEETRPDIACLQEIKSSDDTFPAHEFEGTGYTPIWHGQKGFNGVAILSRGDEPATEVLRGLPGDDEDTHSRYLEADYKGVRVVCIYLPNGNPVPGPKFDYKLAWMQRLRTRMTQLRADEIPSIVIGDYNVIPEDKDVWSPKAMAGDALMQPESRDAWFRLIGDGWTDALDLHHPRGGIWTFWDYQAGAWQRDHGFRIDHALLSPELADRLVASGVDKAHRGREKASDHAPVWVELRD</sequence>
<dbReference type="InterPro" id="IPR004808">
    <property type="entry name" value="AP_endonuc_1"/>
</dbReference>
<dbReference type="GO" id="GO:0006281">
    <property type="term" value="P:DNA repair"/>
    <property type="evidence" value="ECO:0007669"/>
    <property type="project" value="InterPro"/>
</dbReference>
<dbReference type="InterPro" id="IPR037493">
    <property type="entry name" value="ExoIII-like"/>
</dbReference>
<feature type="active site" description="Proton donor/acceptor" evidence="5">
    <location>
        <position position="167"/>
    </location>
</feature>
<dbReference type="SUPFAM" id="SSF56219">
    <property type="entry name" value="DNase I-like"/>
    <property type="match status" value="1"/>
</dbReference>
<evidence type="ECO:0000313" key="10">
    <source>
        <dbReference type="Proteomes" id="UP000195807"/>
    </source>
</evidence>
<feature type="active site" description="Proton acceptor" evidence="5">
    <location>
        <position position="268"/>
    </location>
</feature>
<evidence type="ECO:0000256" key="1">
    <source>
        <dbReference type="ARBA" id="ARBA00007092"/>
    </source>
</evidence>
<feature type="active site" evidence="5">
    <location>
        <position position="126"/>
    </location>
</feature>
<dbReference type="PANTHER" id="PTHR43250:SF1">
    <property type="entry name" value="EXODEOXYRIBONUCLEASE III"/>
    <property type="match status" value="1"/>
</dbReference>
<comment type="cofactor">
    <cofactor evidence="6">
        <name>Mg(2+)</name>
        <dbReference type="ChEBI" id="CHEBI:18420"/>
    </cofactor>
    <cofactor evidence="6">
        <name>Mn(2+)</name>
        <dbReference type="ChEBI" id="CHEBI:29035"/>
    </cofactor>
    <text evidence="6">Probably binds two magnesium or manganese ions per subunit.</text>
</comment>
<keyword evidence="2 6" id="KW-0479">Metal-binding</keyword>
<evidence type="ECO:0000256" key="2">
    <source>
        <dbReference type="ARBA" id="ARBA00022723"/>
    </source>
</evidence>
<feature type="domain" description="Endonuclease/exonuclease/phosphatase" evidence="8">
    <location>
        <begin position="23"/>
        <end position="268"/>
    </location>
</feature>
<feature type="binding site" evidence="6">
    <location>
        <position position="268"/>
    </location>
    <ligand>
        <name>Mg(2+)</name>
        <dbReference type="ChEBI" id="CHEBI:18420"/>
        <label>1</label>
    </ligand>
</feature>
<feature type="site" description="Important for catalytic activity" evidence="7">
    <location>
        <position position="238"/>
    </location>
</feature>
<dbReference type="InterPro" id="IPR005135">
    <property type="entry name" value="Endo/exonuclease/phosphatase"/>
</dbReference>
<protein>
    <submittedName>
        <fullName evidence="9">Exodeoxyribonuclease III</fullName>
    </submittedName>
</protein>
<reference evidence="9 10" key="1">
    <citation type="submission" date="2017-01" db="EMBL/GenBank/DDBJ databases">
        <title>Complete genome sequence of esterase-producing bacterium Croceicoccus marinus E4A9.</title>
        <authorList>
            <person name="Wu Y.-H."/>
            <person name="Cheng H."/>
            <person name="Xu L."/>
            <person name="Huo Y.-Y."/>
            <person name="Wang C.-S."/>
            <person name="Xu X.-W."/>
        </authorList>
    </citation>
    <scope>NUCLEOTIDE SEQUENCE [LARGE SCALE GENOMIC DNA]</scope>
    <source>
        <strain evidence="9 10">E4A9</strain>
    </source>
</reference>
<dbReference type="Proteomes" id="UP000195807">
    <property type="component" value="Chromosome"/>
</dbReference>
<dbReference type="PANTHER" id="PTHR43250">
    <property type="entry name" value="EXODEOXYRIBONUCLEASE III"/>
    <property type="match status" value="1"/>
</dbReference>
<evidence type="ECO:0000259" key="8">
    <source>
        <dbReference type="Pfam" id="PF03372"/>
    </source>
</evidence>
<name>A0A1Z1FE04_9SPHN</name>
<dbReference type="CDD" id="cd09086">
    <property type="entry name" value="ExoIII-like_AP-endo"/>
    <property type="match status" value="1"/>
</dbReference>
<dbReference type="STRING" id="450378.GCA_001661675_02702"/>
<feature type="binding site" evidence="6">
    <location>
        <position position="53"/>
    </location>
    <ligand>
        <name>Mg(2+)</name>
        <dbReference type="ChEBI" id="CHEBI:18420"/>
        <label>1</label>
    </ligand>
</feature>
<evidence type="ECO:0000256" key="6">
    <source>
        <dbReference type="PIRSR" id="PIRSR604808-2"/>
    </source>
</evidence>
<dbReference type="Gene3D" id="3.60.10.10">
    <property type="entry name" value="Endonuclease/exonuclease/phosphatase"/>
    <property type="match status" value="1"/>
</dbReference>
<feature type="site" description="Transition state stabilizer" evidence="7">
    <location>
        <position position="169"/>
    </location>
</feature>
<dbReference type="GO" id="GO:0008311">
    <property type="term" value="F:double-stranded DNA 3'-5' DNA exonuclease activity"/>
    <property type="evidence" value="ECO:0007669"/>
    <property type="project" value="InterPro"/>
</dbReference>
<feature type="site" description="Interaction with DNA substrate" evidence="7">
    <location>
        <position position="268"/>
    </location>
</feature>
<keyword evidence="3" id="KW-0378">Hydrolase</keyword>
<keyword evidence="4 6" id="KW-0460">Magnesium</keyword>
<feature type="binding site" evidence="6">
    <location>
        <position position="169"/>
    </location>
    <ligand>
        <name>Mg(2+)</name>
        <dbReference type="ChEBI" id="CHEBI:18420"/>
        <label>1</label>
    </ligand>
</feature>
<dbReference type="EMBL" id="CP019602">
    <property type="protein sequence ID" value="ARU16982.1"/>
    <property type="molecule type" value="Genomic_DNA"/>
</dbReference>
<dbReference type="InterPro" id="IPR036691">
    <property type="entry name" value="Endo/exonu/phosph_ase_sf"/>
</dbReference>
<accession>A0A1Z1FE04</accession>
<comment type="similarity">
    <text evidence="1">Belongs to the DNA repair enzymes AP/ExoA family.</text>
</comment>
<feature type="binding site" evidence="6">
    <location>
        <position position="167"/>
    </location>
    <ligand>
        <name>Mg(2+)</name>
        <dbReference type="ChEBI" id="CHEBI:18420"/>
        <label>1</label>
    </ligand>
</feature>
<proteinExistence type="inferred from homology"/>
<dbReference type="AlphaFoldDB" id="A0A1Z1FE04"/>
<keyword evidence="6" id="KW-0464">Manganese</keyword>
<feature type="binding site" evidence="6">
    <location>
        <position position="26"/>
    </location>
    <ligand>
        <name>Mg(2+)</name>
        <dbReference type="ChEBI" id="CHEBI:18420"/>
        <label>1</label>
    </ligand>
</feature>
<evidence type="ECO:0000256" key="7">
    <source>
        <dbReference type="PIRSR" id="PIRSR604808-3"/>
    </source>
</evidence>
<keyword evidence="10" id="KW-1185">Reference proteome</keyword>
<dbReference type="GO" id="GO:0046872">
    <property type="term" value="F:metal ion binding"/>
    <property type="evidence" value="ECO:0007669"/>
    <property type="project" value="UniProtKB-KW"/>
</dbReference>
<evidence type="ECO:0000313" key="9">
    <source>
        <dbReference type="EMBL" id="ARU16982.1"/>
    </source>
</evidence>